<dbReference type="GO" id="GO:0046949">
    <property type="term" value="P:fatty-acyl-CoA biosynthetic process"/>
    <property type="evidence" value="ECO:0007669"/>
    <property type="project" value="TreeGrafter"/>
</dbReference>
<keyword evidence="2" id="KW-1185">Reference proteome</keyword>
<dbReference type="SUPFAM" id="SSF56801">
    <property type="entry name" value="Acetyl-CoA synthetase-like"/>
    <property type="match status" value="2"/>
</dbReference>
<dbReference type="Proteomes" id="UP000001292">
    <property type="component" value="Unassembled WGS sequence"/>
</dbReference>
<dbReference type="PANTHER" id="PTHR24096:SF353">
    <property type="entry name" value="GH16244P-RELATED"/>
    <property type="match status" value="1"/>
</dbReference>
<name>B4HUJ9_DROSE</name>
<protein>
    <submittedName>
        <fullName evidence="1">GM14725</fullName>
    </submittedName>
</protein>
<evidence type="ECO:0000313" key="1">
    <source>
        <dbReference type="EMBL" id="EDW50620.1"/>
    </source>
</evidence>
<organism evidence="2">
    <name type="scientific">Drosophila sechellia</name>
    <name type="common">Fruit fly</name>
    <dbReference type="NCBI Taxonomy" id="7238"/>
    <lineage>
        <taxon>Eukaryota</taxon>
        <taxon>Metazoa</taxon>
        <taxon>Ecdysozoa</taxon>
        <taxon>Arthropoda</taxon>
        <taxon>Hexapoda</taxon>
        <taxon>Insecta</taxon>
        <taxon>Pterygota</taxon>
        <taxon>Neoptera</taxon>
        <taxon>Endopterygota</taxon>
        <taxon>Diptera</taxon>
        <taxon>Brachycera</taxon>
        <taxon>Muscomorpha</taxon>
        <taxon>Ephydroidea</taxon>
        <taxon>Drosophilidae</taxon>
        <taxon>Drosophila</taxon>
        <taxon>Sophophora</taxon>
    </lineage>
</organism>
<dbReference type="PANTHER" id="PTHR24096">
    <property type="entry name" value="LONG-CHAIN-FATTY-ACID--COA LIGASE"/>
    <property type="match status" value="1"/>
</dbReference>
<proteinExistence type="predicted"/>
<dbReference type="GO" id="GO:0004467">
    <property type="term" value="F:long-chain fatty acid-CoA ligase activity"/>
    <property type="evidence" value="ECO:0007669"/>
    <property type="project" value="TreeGrafter"/>
</dbReference>
<gene>
    <name evidence="1" type="primary">Dsec\GM14725</name>
    <name evidence="1" type="ORF">Dsec_GM14725</name>
</gene>
<evidence type="ECO:0000313" key="2">
    <source>
        <dbReference type="Proteomes" id="UP000001292"/>
    </source>
</evidence>
<dbReference type="EMBL" id="CH480817">
    <property type="protein sequence ID" value="EDW50620.1"/>
    <property type="molecule type" value="Genomic_DNA"/>
</dbReference>
<accession>B4HUJ9</accession>
<dbReference type="HOGENOM" id="CLU_1847243_0_0_1"/>
<dbReference type="PhylomeDB" id="B4HUJ9"/>
<dbReference type="Gene3D" id="3.40.50.12780">
    <property type="entry name" value="N-terminal domain of ligase-like"/>
    <property type="match status" value="1"/>
</dbReference>
<reference evidence="1 2" key="1">
    <citation type="journal article" date="2007" name="Nature">
        <title>Evolution of genes and genomes on the Drosophila phylogeny.</title>
        <authorList>
            <consortium name="Drosophila 12 Genomes Consortium"/>
            <person name="Clark A.G."/>
            <person name="Eisen M.B."/>
            <person name="Smith D.R."/>
            <person name="Bergman C.M."/>
            <person name="Oliver B."/>
            <person name="Markow T.A."/>
            <person name="Kaufman T.C."/>
            <person name="Kellis M."/>
            <person name="Gelbart W."/>
            <person name="Iyer V.N."/>
            <person name="Pollard D.A."/>
            <person name="Sackton T.B."/>
            <person name="Larracuente A.M."/>
            <person name="Singh N.D."/>
            <person name="Abad J.P."/>
            <person name="Abt D.N."/>
            <person name="Adryan B."/>
            <person name="Aguade M."/>
            <person name="Akashi H."/>
            <person name="Anderson W.W."/>
            <person name="Aquadro C.F."/>
            <person name="Ardell D.H."/>
            <person name="Arguello R."/>
            <person name="Artieri C.G."/>
            <person name="Barbash D.A."/>
            <person name="Barker D."/>
            <person name="Barsanti P."/>
            <person name="Batterham P."/>
            <person name="Batzoglou S."/>
            <person name="Begun D."/>
            <person name="Bhutkar A."/>
            <person name="Blanco E."/>
            <person name="Bosak S.A."/>
            <person name="Bradley R.K."/>
            <person name="Brand A.D."/>
            <person name="Brent M.R."/>
            <person name="Brooks A.N."/>
            <person name="Brown R.H."/>
            <person name="Butlin R.K."/>
            <person name="Caggese C."/>
            <person name="Calvi B.R."/>
            <person name="Bernardo de Carvalho A."/>
            <person name="Caspi A."/>
            <person name="Castrezana S."/>
            <person name="Celniker S.E."/>
            <person name="Chang J.L."/>
            <person name="Chapple C."/>
            <person name="Chatterji S."/>
            <person name="Chinwalla A."/>
            <person name="Civetta A."/>
            <person name="Clifton S.W."/>
            <person name="Comeron J.M."/>
            <person name="Costello J.C."/>
            <person name="Coyne J.A."/>
            <person name="Daub J."/>
            <person name="David R.G."/>
            <person name="Delcher A.L."/>
            <person name="Delehaunty K."/>
            <person name="Do C.B."/>
            <person name="Ebling H."/>
            <person name="Edwards K."/>
            <person name="Eickbush T."/>
            <person name="Evans J.D."/>
            <person name="Filipski A."/>
            <person name="Findeiss S."/>
            <person name="Freyhult E."/>
            <person name="Fulton L."/>
            <person name="Fulton R."/>
            <person name="Garcia A.C."/>
            <person name="Gardiner A."/>
            <person name="Garfield D.A."/>
            <person name="Garvin B.E."/>
            <person name="Gibson G."/>
            <person name="Gilbert D."/>
            <person name="Gnerre S."/>
            <person name="Godfrey J."/>
            <person name="Good R."/>
            <person name="Gotea V."/>
            <person name="Gravely B."/>
            <person name="Greenberg A.J."/>
            <person name="Griffiths-Jones S."/>
            <person name="Gross S."/>
            <person name="Guigo R."/>
            <person name="Gustafson E.A."/>
            <person name="Haerty W."/>
            <person name="Hahn M.W."/>
            <person name="Halligan D.L."/>
            <person name="Halpern A.L."/>
            <person name="Halter G.M."/>
            <person name="Han M.V."/>
            <person name="Heger A."/>
            <person name="Hillier L."/>
            <person name="Hinrichs A.S."/>
            <person name="Holmes I."/>
            <person name="Hoskins R.A."/>
            <person name="Hubisz M.J."/>
            <person name="Hultmark D."/>
            <person name="Huntley M.A."/>
            <person name="Jaffe D.B."/>
            <person name="Jagadeeshan S."/>
            <person name="Jeck W.R."/>
            <person name="Johnson J."/>
            <person name="Jones C.D."/>
            <person name="Jordan W.C."/>
            <person name="Karpen G.H."/>
            <person name="Kataoka E."/>
            <person name="Keightley P.D."/>
            <person name="Kheradpour P."/>
            <person name="Kirkness E.F."/>
            <person name="Koerich L.B."/>
            <person name="Kristiansen K."/>
            <person name="Kudrna D."/>
            <person name="Kulathinal R.J."/>
            <person name="Kumar S."/>
            <person name="Kwok R."/>
            <person name="Lander E."/>
            <person name="Langley C.H."/>
            <person name="Lapoint R."/>
            <person name="Lazzaro B.P."/>
            <person name="Lee S.J."/>
            <person name="Levesque L."/>
            <person name="Li R."/>
            <person name="Lin C.F."/>
            <person name="Lin M.F."/>
            <person name="Lindblad-Toh K."/>
            <person name="Llopart A."/>
            <person name="Long M."/>
            <person name="Low L."/>
            <person name="Lozovsky E."/>
            <person name="Lu J."/>
            <person name="Luo M."/>
            <person name="Machado C.A."/>
            <person name="Makalowski W."/>
            <person name="Marzo M."/>
            <person name="Matsuda M."/>
            <person name="Matzkin L."/>
            <person name="McAllister B."/>
            <person name="McBride C.S."/>
            <person name="McKernan B."/>
            <person name="McKernan K."/>
            <person name="Mendez-Lago M."/>
            <person name="Minx P."/>
            <person name="Mollenhauer M.U."/>
            <person name="Montooth K."/>
            <person name="Mount S.M."/>
            <person name="Mu X."/>
            <person name="Myers E."/>
            <person name="Negre B."/>
            <person name="Newfeld S."/>
            <person name="Nielsen R."/>
            <person name="Noor M.A."/>
            <person name="O'Grady P."/>
            <person name="Pachter L."/>
            <person name="Papaceit M."/>
            <person name="Parisi M.J."/>
            <person name="Parisi M."/>
            <person name="Parts L."/>
            <person name="Pedersen J.S."/>
            <person name="Pesole G."/>
            <person name="Phillippy A.M."/>
            <person name="Ponting C.P."/>
            <person name="Pop M."/>
            <person name="Porcelli D."/>
            <person name="Powell J.R."/>
            <person name="Prohaska S."/>
            <person name="Pruitt K."/>
            <person name="Puig M."/>
            <person name="Quesneville H."/>
            <person name="Ram K.R."/>
            <person name="Rand D."/>
            <person name="Rasmussen M.D."/>
            <person name="Reed L.K."/>
            <person name="Reenan R."/>
            <person name="Reily A."/>
            <person name="Remington K.A."/>
            <person name="Rieger T.T."/>
            <person name="Ritchie M.G."/>
            <person name="Robin C."/>
            <person name="Rogers Y.H."/>
            <person name="Rohde C."/>
            <person name="Rozas J."/>
            <person name="Rubenfield M.J."/>
            <person name="Ruiz A."/>
            <person name="Russo S."/>
            <person name="Salzberg S.L."/>
            <person name="Sanchez-Gracia A."/>
            <person name="Saranga D.J."/>
            <person name="Sato H."/>
            <person name="Schaeffer S.W."/>
            <person name="Schatz M.C."/>
            <person name="Schlenke T."/>
            <person name="Schwartz R."/>
            <person name="Segarra C."/>
            <person name="Singh R.S."/>
            <person name="Sirot L."/>
            <person name="Sirota M."/>
            <person name="Sisneros N.B."/>
            <person name="Smith C.D."/>
            <person name="Smith T.F."/>
            <person name="Spieth J."/>
            <person name="Stage D.E."/>
            <person name="Stark A."/>
            <person name="Stephan W."/>
            <person name="Strausberg R.L."/>
            <person name="Strempel S."/>
            <person name="Sturgill D."/>
            <person name="Sutton G."/>
            <person name="Sutton G.G."/>
            <person name="Tao W."/>
            <person name="Teichmann S."/>
            <person name="Tobari Y.N."/>
            <person name="Tomimura Y."/>
            <person name="Tsolas J.M."/>
            <person name="Valente V.L."/>
            <person name="Venter E."/>
            <person name="Venter J.C."/>
            <person name="Vicario S."/>
            <person name="Vieira F.G."/>
            <person name="Vilella A.J."/>
            <person name="Villasante A."/>
            <person name="Walenz B."/>
            <person name="Wang J."/>
            <person name="Wasserman M."/>
            <person name="Watts T."/>
            <person name="Wilson D."/>
            <person name="Wilson R.K."/>
            <person name="Wing R.A."/>
            <person name="Wolfner M.F."/>
            <person name="Wong A."/>
            <person name="Wong G.K."/>
            <person name="Wu C.I."/>
            <person name="Wu G."/>
            <person name="Yamamoto D."/>
            <person name="Yang H.P."/>
            <person name="Yang S.P."/>
            <person name="Yorke J.A."/>
            <person name="Yoshida K."/>
            <person name="Zdobnov E."/>
            <person name="Zhang P."/>
            <person name="Zhang Y."/>
            <person name="Zimin A.V."/>
            <person name="Baldwin J."/>
            <person name="Abdouelleil A."/>
            <person name="Abdulkadir J."/>
            <person name="Abebe A."/>
            <person name="Abera B."/>
            <person name="Abreu J."/>
            <person name="Acer S.C."/>
            <person name="Aftuck L."/>
            <person name="Alexander A."/>
            <person name="An P."/>
            <person name="Anderson E."/>
            <person name="Anderson S."/>
            <person name="Arachi H."/>
            <person name="Azer M."/>
            <person name="Bachantsang P."/>
            <person name="Barry A."/>
            <person name="Bayul T."/>
            <person name="Berlin A."/>
            <person name="Bessette D."/>
            <person name="Bloom T."/>
            <person name="Blye J."/>
            <person name="Boguslavskiy L."/>
            <person name="Bonnet C."/>
            <person name="Boukhgalter B."/>
            <person name="Bourzgui I."/>
            <person name="Brown A."/>
            <person name="Cahill P."/>
            <person name="Channer S."/>
            <person name="Cheshatsang Y."/>
            <person name="Chuda L."/>
            <person name="Citroen M."/>
            <person name="Collymore A."/>
            <person name="Cooke P."/>
            <person name="Costello M."/>
            <person name="D'Aco K."/>
            <person name="Daza R."/>
            <person name="De Haan G."/>
            <person name="DeGray S."/>
            <person name="DeMaso C."/>
            <person name="Dhargay N."/>
            <person name="Dooley K."/>
            <person name="Dooley E."/>
            <person name="Doricent M."/>
            <person name="Dorje P."/>
            <person name="Dorjee K."/>
            <person name="Dupes A."/>
            <person name="Elong R."/>
            <person name="Falk J."/>
            <person name="Farina A."/>
            <person name="Faro S."/>
            <person name="Ferguson D."/>
            <person name="Fisher S."/>
            <person name="Foley C.D."/>
            <person name="Franke A."/>
            <person name="Friedrich D."/>
            <person name="Gadbois L."/>
            <person name="Gearin G."/>
            <person name="Gearin C.R."/>
            <person name="Giannoukos G."/>
            <person name="Goode T."/>
            <person name="Graham J."/>
            <person name="Grandbois E."/>
            <person name="Grewal S."/>
            <person name="Gyaltsen K."/>
            <person name="Hafez N."/>
            <person name="Hagos B."/>
            <person name="Hall J."/>
            <person name="Henson C."/>
            <person name="Hollinger A."/>
            <person name="Honan T."/>
            <person name="Huard M.D."/>
            <person name="Hughes L."/>
            <person name="Hurhula B."/>
            <person name="Husby M.E."/>
            <person name="Kamat A."/>
            <person name="Kanga B."/>
            <person name="Kashin S."/>
            <person name="Khazanovich D."/>
            <person name="Kisner P."/>
            <person name="Lance K."/>
            <person name="Lara M."/>
            <person name="Lee W."/>
            <person name="Lennon N."/>
            <person name="Letendre F."/>
            <person name="LeVine R."/>
            <person name="Lipovsky A."/>
            <person name="Liu X."/>
            <person name="Liu J."/>
            <person name="Liu S."/>
            <person name="Lokyitsang T."/>
            <person name="Lokyitsang Y."/>
            <person name="Lubonja R."/>
            <person name="Lui A."/>
            <person name="MacDonald P."/>
            <person name="Magnisalis V."/>
            <person name="Maru K."/>
            <person name="Matthews C."/>
            <person name="McCusker W."/>
            <person name="McDonough S."/>
            <person name="Mehta T."/>
            <person name="Meldrim J."/>
            <person name="Meneus L."/>
            <person name="Mihai O."/>
            <person name="Mihalev A."/>
            <person name="Mihova T."/>
            <person name="Mittelman R."/>
            <person name="Mlenga V."/>
            <person name="Montmayeur A."/>
            <person name="Mulrain L."/>
            <person name="Navidi A."/>
            <person name="Naylor J."/>
            <person name="Negash T."/>
            <person name="Nguyen T."/>
            <person name="Nguyen N."/>
            <person name="Nicol R."/>
            <person name="Norbu C."/>
            <person name="Norbu N."/>
            <person name="Novod N."/>
            <person name="O'Neill B."/>
            <person name="Osman S."/>
            <person name="Markiewicz E."/>
            <person name="Oyono O.L."/>
            <person name="Patti C."/>
            <person name="Phunkhang P."/>
            <person name="Pierre F."/>
            <person name="Priest M."/>
            <person name="Raghuraman S."/>
            <person name="Rege F."/>
            <person name="Reyes R."/>
            <person name="Rise C."/>
            <person name="Rogov P."/>
            <person name="Ross K."/>
            <person name="Ryan E."/>
            <person name="Settipalli S."/>
            <person name="Shea T."/>
            <person name="Sherpa N."/>
            <person name="Shi L."/>
            <person name="Shih D."/>
            <person name="Sparrow T."/>
            <person name="Spaulding J."/>
            <person name="Stalker J."/>
            <person name="Stange-Thomann N."/>
            <person name="Stavropoulos S."/>
            <person name="Stone C."/>
            <person name="Strader C."/>
            <person name="Tesfaye S."/>
            <person name="Thomson T."/>
            <person name="Thoulutsang Y."/>
            <person name="Thoulutsang D."/>
            <person name="Topham K."/>
            <person name="Topping I."/>
            <person name="Tsamla T."/>
            <person name="Vassiliev H."/>
            <person name="Vo A."/>
            <person name="Wangchuk T."/>
            <person name="Wangdi T."/>
            <person name="Weiand M."/>
            <person name="Wilkinson J."/>
            <person name="Wilson A."/>
            <person name="Yadav S."/>
            <person name="Young G."/>
            <person name="Yu Q."/>
            <person name="Zembek L."/>
            <person name="Zhong D."/>
            <person name="Zimmer A."/>
            <person name="Zwirko Z."/>
            <person name="Jaffe D.B."/>
            <person name="Alvarez P."/>
            <person name="Brockman W."/>
            <person name="Butler J."/>
            <person name="Chin C."/>
            <person name="Gnerre S."/>
            <person name="Grabherr M."/>
            <person name="Kleber M."/>
            <person name="Mauceli E."/>
            <person name="MacCallum I."/>
        </authorList>
    </citation>
    <scope>NUCLEOTIDE SEQUENCE [LARGE SCALE GENOMIC DNA]</scope>
    <source>
        <strain evidence="2">Rob3c / Tucson 14021-0248.25</strain>
    </source>
</reference>
<dbReference type="AlphaFoldDB" id="B4HUJ9"/>
<dbReference type="InterPro" id="IPR042099">
    <property type="entry name" value="ANL_N_sf"/>
</dbReference>
<dbReference type="STRING" id="7238.B4HUJ9"/>
<sequence length="139" mass="15624">MRNHPSGSVRIQDVLTTPVMQNFQPVRLKDGNDHTLAILSSSGTSGFPKAVTISNSHKIIVDYMGIQIKILDEQGEAQGPNVVGEICFNNGQKWLGYYQNPDETRKIQDSENWIHTGDLGYVDEDGYLFVIDRLKDMLK</sequence>